<dbReference type="OrthoDB" id="9811281at2"/>
<protein>
    <submittedName>
        <fullName evidence="6">Cytochrome c, mono-and diheme variants family</fullName>
    </submittedName>
</protein>
<reference evidence="6 7" key="1">
    <citation type="submission" date="2016-04" db="EMBL/GenBank/DDBJ databases">
        <title>Deep-sea bacteria in the southern Pacific.</title>
        <authorList>
            <person name="Tang K."/>
        </authorList>
    </citation>
    <scope>NUCLEOTIDE SEQUENCE [LARGE SCALE GENOMIC DNA]</scope>
    <source>
        <strain evidence="6 7">JLT2014</strain>
    </source>
</reference>
<dbReference type="InterPro" id="IPR009056">
    <property type="entry name" value="Cyt_c-like_dom"/>
</dbReference>
<evidence type="ECO:0000256" key="1">
    <source>
        <dbReference type="ARBA" id="ARBA00022617"/>
    </source>
</evidence>
<dbReference type="Proteomes" id="UP000187059">
    <property type="component" value="Chromosome"/>
</dbReference>
<dbReference type="KEGG" id="paby:Ga0080574_TMP2842"/>
<evidence type="ECO:0000313" key="6">
    <source>
        <dbReference type="EMBL" id="APZ53176.1"/>
    </source>
</evidence>
<accession>A0A1P8UUZ5</accession>
<dbReference type="PANTHER" id="PTHR35008">
    <property type="entry name" value="BLL4482 PROTEIN-RELATED"/>
    <property type="match status" value="1"/>
</dbReference>
<proteinExistence type="predicted"/>
<dbReference type="EMBL" id="CP015093">
    <property type="protein sequence ID" value="APZ53176.1"/>
    <property type="molecule type" value="Genomic_DNA"/>
</dbReference>
<sequence length="156" mass="16789">MNRIGVALGTVALLVGGGWALAQMTAAPDPGLLPYEDAARVENGARLYAENCASCHGAQLQGEPDWKERDADGYLPAPPHDPTGHTWHHPDAQLLEIVTHGTEALVGGSYKSNMIGYGDILSEAEILDTLAYIKSTWPEEVVTLHNEINARTAVYE</sequence>
<dbReference type="PANTHER" id="PTHR35008:SF4">
    <property type="entry name" value="BLL4482 PROTEIN"/>
    <property type="match status" value="1"/>
</dbReference>
<dbReference type="InterPro" id="IPR051459">
    <property type="entry name" value="Cytochrome_c-type_DH"/>
</dbReference>
<dbReference type="GO" id="GO:0020037">
    <property type="term" value="F:heme binding"/>
    <property type="evidence" value="ECO:0007669"/>
    <property type="project" value="InterPro"/>
</dbReference>
<dbReference type="SUPFAM" id="SSF46626">
    <property type="entry name" value="Cytochrome c"/>
    <property type="match status" value="1"/>
</dbReference>
<evidence type="ECO:0000256" key="4">
    <source>
        <dbReference type="PROSITE-ProRule" id="PRU00433"/>
    </source>
</evidence>
<dbReference type="GO" id="GO:0046872">
    <property type="term" value="F:metal ion binding"/>
    <property type="evidence" value="ECO:0007669"/>
    <property type="project" value="UniProtKB-KW"/>
</dbReference>
<evidence type="ECO:0000256" key="2">
    <source>
        <dbReference type="ARBA" id="ARBA00022723"/>
    </source>
</evidence>
<dbReference type="Gene3D" id="1.10.760.10">
    <property type="entry name" value="Cytochrome c-like domain"/>
    <property type="match status" value="1"/>
</dbReference>
<dbReference type="InterPro" id="IPR036909">
    <property type="entry name" value="Cyt_c-like_dom_sf"/>
</dbReference>
<keyword evidence="2 4" id="KW-0479">Metal-binding</keyword>
<evidence type="ECO:0000259" key="5">
    <source>
        <dbReference type="PROSITE" id="PS51007"/>
    </source>
</evidence>
<organism evidence="6 7">
    <name type="scientific">Salipiger abyssi</name>
    <dbReference type="NCBI Taxonomy" id="1250539"/>
    <lineage>
        <taxon>Bacteria</taxon>
        <taxon>Pseudomonadati</taxon>
        <taxon>Pseudomonadota</taxon>
        <taxon>Alphaproteobacteria</taxon>
        <taxon>Rhodobacterales</taxon>
        <taxon>Roseobacteraceae</taxon>
        <taxon>Salipiger</taxon>
    </lineage>
</organism>
<dbReference type="AlphaFoldDB" id="A0A1P8UUZ5"/>
<name>A0A1P8UUZ5_9RHOB</name>
<evidence type="ECO:0000313" key="7">
    <source>
        <dbReference type="Proteomes" id="UP000187059"/>
    </source>
</evidence>
<keyword evidence="1 4" id="KW-0349">Heme</keyword>
<dbReference type="Pfam" id="PF00034">
    <property type="entry name" value="Cytochrom_C"/>
    <property type="match status" value="1"/>
</dbReference>
<keyword evidence="7" id="KW-1185">Reference proteome</keyword>
<dbReference type="RefSeq" id="WP_076700644.1">
    <property type="nucleotide sequence ID" value="NZ_CP015093.1"/>
</dbReference>
<gene>
    <name evidence="6" type="ORF">Ga0080574_TMP2842</name>
</gene>
<feature type="domain" description="Cytochrome c" evidence="5">
    <location>
        <begin position="39"/>
        <end position="137"/>
    </location>
</feature>
<dbReference type="GO" id="GO:0009055">
    <property type="term" value="F:electron transfer activity"/>
    <property type="evidence" value="ECO:0007669"/>
    <property type="project" value="InterPro"/>
</dbReference>
<keyword evidence="3 4" id="KW-0408">Iron</keyword>
<dbReference type="PROSITE" id="PS51007">
    <property type="entry name" value="CYTC"/>
    <property type="match status" value="1"/>
</dbReference>
<dbReference type="STRING" id="1250539.Ga0080574_TMP2842"/>
<evidence type="ECO:0000256" key="3">
    <source>
        <dbReference type="ARBA" id="ARBA00023004"/>
    </source>
</evidence>